<dbReference type="Pfam" id="PF14226">
    <property type="entry name" value="DIOX_N"/>
    <property type="match status" value="2"/>
</dbReference>
<dbReference type="GO" id="GO:0009805">
    <property type="term" value="P:coumarin biosynthetic process"/>
    <property type="evidence" value="ECO:0007669"/>
    <property type="project" value="UniProtKB-ARBA"/>
</dbReference>
<evidence type="ECO:0000259" key="6">
    <source>
        <dbReference type="PROSITE" id="PS51471"/>
    </source>
</evidence>
<accession>A0A3Q7IQR5</accession>
<evidence type="ECO:0000256" key="4">
    <source>
        <dbReference type="ARBA" id="ARBA00023002"/>
    </source>
</evidence>
<dbReference type="Proteomes" id="UP000004994">
    <property type="component" value="Chromosome 11"/>
</dbReference>
<dbReference type="Gramene" id="Solyc11g010400.2.1">
    <property type="protein sequence ID" value="Solyc11g010400.2.1"/>
    <property type="gene ID" value="Solyc11g010400.2"/>
</dbReference>
<proteinExistence type="inferred from homology"/>
<dbReference type="SUPFAM" id="SSF51197">
    <property type="entry name" value="Clavaminate synthase-like"/>
    <property type="match status" value="2"/>
</dbReference>
<keyword evidence="3" id="KW-0847">Vitamin C</keyword>
<dbReference type="EnsemblPlants" id="Solyc11g010400.2.1">
    <property type="protein sequence ID" value="Solyc11g010400.2.1"/>
    <property type="gene ID" value="Solyc11g010400.2"/>
</dbReference>
<keyword evidence="2" id="KW-0479">Metal-binding</keyword>
<protein>
    <recommendedName>
        <fullName evidence="6">Fe2OG dioxygenase domain-containing protein</fullName>
    </recommendedName>
</protein>
<feature type="domain" description="Fe2OG dioxygenase" evidence="6">
    <location>
        <begin position="187"/>
        <end position="286"/>
    </location>
</feature>
<name>A0A3Q7IQR5_SOLLC</name>
<dbReference type="GO" id="GO:0002238">
    <property type="term" value="P:response to molecule of fungal origin"/>
    <property type="evidence" value="ECO:0007669"/>
    <property type="project" value="UniProtKB-ARBA"/>
</dbReference>
<dbReference type="InParanoid" id="A0A3Q7IQR5"/>
<dbReference type="InterPro" id="IPR044861">
    <property type="entry name" value="IPNS-like_FE2OG_OXY"/>
</dbReference>
<evidence type="ECO:0000313" key="8">
    <source>
        <dbReference type="Proteomes" id="UP000004994"/>
    </source>
</evidence>
<reference evidence="7" key="1">
    <citation type="journal article" date="2012" name="Nature">
        <title>The tomato genome sequence provides insights into fleshy fruit evolution.</title>
        <authorList>
            <consortium name="Tomato Genome Consortium"/>
        </authorList>
    </citation>
    <scope>NUCLEOTIDE SEQUENCE [LARGE SCALE GENOMIC DNA]</scope>
    <source>
        <strain evidence="7">cv. Heinz 1706</strain>
    </source>
</reference>
<keyword evidence="5" id="KW-0408">Iron</keyword>
<evidence type="ECO:0000256" key="2">
    <source>
        <dbReference type="ARBA" id="ARBA00022723"/>
    </source>
</evidence>
<reference evidence="7" key="2">
    <citation type="submission" date="2019-01" db="UniProtKB">
        <authorList>
            <consortium name="EnsemblPlants"/>
        </authorList>
    </citation>
    <scope>IDENTIFICATION</scope>
    <source>
        <strain evidence="7">cv. Heinz 1706</strain>
    </source>
</reference>
<dbReference type="AlphaFoldDB" id="A0A3Q7IQR5"/>
<dbReference type="GO" id="GO:0031418">
    <property type="term" value="F:L-ascorbic acid binding"/>
    <property type="evidence" value="ECO:0007669"/>
    <property type="project" value="UniProtKB-KW"/>
</dbReference>
<dbReference type="GO" id="GO:0016706">
    <property type="term" value="F:2-oxoglutarate-dependent dioxygenase activity"/>
    <property type="evidence" value="ECO:0007669"/>
    <property type="project" value="UniProtKB-ARBA"/>
</dbReference>
<dbReference type="InterPro" id="IPR050295">
    <property type="entry name" value="Plant_2OG-oxidoreductases"/>
</dbReference>
<keyword evidence="4" id="KW-0560">Oxidoreductase</keyword>
<dbReference type="PaxDb" id="4081-Solyc11g010400.1.1"/>
<evidence type="ECO:0000256" key="1">
    <source>
        <dbReference type="ARBA" id="ARBA00008056"/>
    </source>
</evidence>
<dbReference type="PROSITE" id="PS51471">
    <property type="entry name" value="FE2OG_OXY"/>
    <property type="match status" value="2"/>
</dbReference>
<dbReference type="STRING" id="4081.A0A3Q7IQR5"/>
<comment type="similarity">
    <text evidence="1">Belongs to the iron/ascorbate-dependent oxidoreductase family.</text>
</comment>
<dbReference type="InterPro" id="IPR027443">
    <property type="entry name" value="IPNS-like_sf"/>
</dbReference>
<dbReference type="Pfam" id="PF03171">
    <property type="entry name" value="2OG-FeII_Oxy"/>
    <property type="match status" value="2"/>
</dbReference>
<dbReference type="InterPro" id="IPR026992">
    <property type="entry name" value="DIOX_N"/>
</dbReference>
<sequence>MDILISNWSNVEFVPKTYIFPPESRPGKLEFPICNDIPLIDLAHNNSDETIQQVIRACQEFGFFQVINHGISENLMDDTMNIYNELFKLPSEYKAKFYSNDTNKSCKIFSSTLAYDTEEVHYWRDTFTHRCNPLEEHIPSWPDKPTNYREVVSEYSIETRKLLNKILDMICKGLGLNLGYFEGELSKAHLISVNHHIPCPNPSLTLGMPAHSDPNLITMLQQGEVPGLQILKDGKWIGVKHIPHTLIIIPGLQLKVISNDRFITPVHRVVTHPKEARTTIGVFLVPSPEFLIKPATTLIQTVPVFRDFTYPEFLETFVDRRPGKIKFPVCHDIPLIDLANNHPNDAIQQVIKACQEFGIFQVINHGVCENLMDDTMNIYKEFFKLPSEYKAKFYSNDINKSCRLCSSTLAYDTEEFHYWRDNFTHHCYPLEEYIMTWPNKPTKYREVVSEYSIETRKLLYKILDMICKGLGLEKGYFEGELSKTNVISVNHHIPCPNPSLTLGMPVHSDPNLITLLQQCNVPGLQILKDGKWIGVQPIPHAIVVIPGLQLKLS</sequence>
<evidence type="ECO:0000256" key="3">
    <source>
        <dbReference type="ARBA" id="ARBA00022896"/>
    </source>
</evidence>
<organism evidence="7">
    <name type="scientific">Solanum lycopersicum</name>
    <name type="common">Tomato</name>
    <name type="synonym">Lycopersicon esculentum</name>
    <dbReference type="NCBI Taxonomy" id="4081"/>
    <lineage>
        <taxon>Eukaryota</taxon>
        <taxon>Viridiplantae</taxon>
        <taxon>Streptophyta</taxon>
        <taxon>Embryophyta</taxon>
        <taxon>Tracheophyta</taxon>
        <taxon>Spermatophyta</taxon>
        <taxon>Magnoliopsida</taxon>
        <taxon>eudicotyledons</taxon>
        <taxon>Gunneridae</taxon>
        <taxon>Pentapetalae</taxon>
        <taxon>asterids</taxon>
        <taxon>lamiids</taxon>
        <taxon>Solanales</taxon>
        <taxon>Solanaceae</taxon>
        <taxon>Solanoideae</taxon>
        <taxon>Solaneae</taxon>
        <taxon>Solanum</taxon>
        <taxon>Solanum subgen. Lycopersicon</taxon>
    </lineage>
</organism>
<evidence type="ECO:0000256" key="5">
    <source>
        <dbReference type="ARBA" id="ARBA00023004"/>
    </source>
</evidence>
<dbReference type="PANTHER" id="PTHR47991">
    <property type="entry name" value="OXOGLUTARATE/IRON-DEPENDENT DIOXYGENASE"/>
    <property type="match status" value="1"/>
</dbReference>
<dbReference type="GO" id="GO:0046872">
    <property type="term" value="F:metal ion binding"/>
    <property type="evidence" value="ECO:0007669"/>
    <property type="project" value="UniProtKB-KW"/>
</dbReference>
<dbReference type="InterPro" id="IPR005123">
    <property type="entry name" value="Oxoglu/Fe-dep_dioxygenase_dom"/>
</dbReference>
<evidence type="ECO:0000313" key="7">
    <source>
        <dbReference type="EnsemblPlants" id="Solyc11g010400.2.1"/>
    </source>
</evidence>
<keyword evidence="8" id="KW-1185">Reference proteome</keyword>
<dbReference type="Gene3D" id="2.60.120.330">
    <property type="entry name" value="B-lactam Antibiotic, Isopenicillin N Synthase, Chain"/>
    <property type="match status" value="2"/>
</dbReference>
<feature type="domain" description="Fe2OG dioxygenase" evidence="6">
    <location>
        <begin position="483"/>
        <end position="553"/>
    </location>
</feature>